<dbReference type="GO" id="GO:0016787">
    <property type="term" value="F:hydrolase activity"/>
    <property type="evidence" value="ECO:0007669"/>
    <property type="project" value="UniProtKB-KW"/>
</dbReference>
<dbReference type="NCBIfam" id="TIGR01549">
    <property type="entry name" value="HAD-SF-IA-v1"/>
    <property type="match status" value="1"/>
</dbReference>
<dbReference type="InterPro" id="IPR023214">
    <property type="entry name" value="HAD_sf"/>
</dbReference>
<reference evidence="1 2" key="1">
    <citation type="submission" date="2023-07" db="EMBL/GenBank/DDBJ databases">
        <title>Sequencing the genomes of 1000 actinobacteria strains.</title>
        <authorList>
            <person name="Klenk H.-P."/>
        </authorList>
    </citation>
    <scope>NUCLEOTIDE SEQUENCE [LARGE SCALE GENOMIC DNA]</scope>
    <source>
        <strain evidence="1 2">DSM 15539</strain>
    </source>
</reference>
<dbReference type="SFLD" id="SFLDG01129">
    <property type="entry name" value="C1.5:_HAD__Beta-PGM__Phosphata"/>
    <property type="match status" value="1"/>
</dbReference>
<keyword evidence="1" id="KW-0378">Hydrolase</keyword>
<dbReference type="SFLD" id="SFLDS00003">
    <property type="entry name" value="Haloacid_Dehalogenase"/>
    <property type="match status" value="1"/>
</dbReference>
<dbReference type="SUPFAM" id="SSF56784">
    <property type="entry name" value="HAD-like"/>
    <property type="match status" value="1"/>
</dbReference>
<evidence type="ECO:0000313" key="1">
    <source>
        <dbReference type="EMBL" id="MDR6938568.1"/>
    </source>
</evidence>
<organism evidence="1 2">
    <name type="scientific">Arcanobacterium hippocoleae</name>
    <dbReference type="NCBI Taxonomy" id="149017"/>
    <lineage>
        <taxon>Bacteria</taxon>
        <taxon>Bacillati</taxon>
        <taxon>Actinomycetota</taxon>
        <taxon>Actinomycetes</taxon>
        <taxon>Actinomycetales</taxon>
        <taxon>Actinomycetaceae</taxon>
        <taxon>Arcanobacterium</taxon>
    </lineage>
</organism>
<comment type="caution">
    <text evidence="1">The sequence shown here is derived from an EMBL/GenBank/DDBJ whole genome shotgun (WGS) entry which is preliminary data.</text>
</comment>
<dbReference type="Gene3D" id="3.40.50.1000">
    <property type="entry name" value="HAD superfamily/HAD-like"/>
    <property type="match status" value="1"/>
</dbReference>
<dbReference type="Pfam" id="PF00702">
    <property type="entry name" value="Hydrolase"/>
    <property type="match status" value="1"/>
</dbReference>
<dbReference type="CDD" id="cd07505">
    <property type="entry name" value="HAD_BPGM-like"/>
    <property type="match status" value="1"/>
</dbReference>
<accession>A0ABU1SZM7</accession>
<dbReference type="PANTHER" id="PTHR18901:SF38">
    <property type="entry name" value="PSEUDOURIDINE-5'-PHOSPHATASE"/>
    <property type="match status" value="1"/>
</dbReference>
<dbReference type="Gene3D" id="1.10.150.240">
    <property type="entry name" value="Putative phosphatase, domain 2"/>
    <property type="match status" value="1"/>
</dbReference>
<dbReference type="Proteomes" id="UP001266099">
    <property type="component" value="Unassembled WGS sequence"/>
</dbReference>
<dbReference type="InterPro" id="IPR006439">
    <property type="entry name" value="HAD-SF_hydro_IA"/>
</dbReference>
<dbReference type="EMBL" id="JAVDUJ010000001">
    <property type="protein sequence ID" value="MDR6938568.1"/>
    <property type="molecule type" value="Genomic_DNA"/>
</dbReference>
<name>A0ABU1SZM7_9ACTO</name>
<dbReference type="PRINTS" id="PR00413">
    <property type="entry name" value="HADHALOGNASE"/>
</dbReference>
<dbReference type="PANTHER" id="PTHR18901">
    <property type="entry name" value="2-DEOXYGLUCOSE-6-PHOSPHATE PHOSPHATASE 2"/>
    <property type="match status" value="1"/>
</dbReference>
<protein>
    <submittedName>
        <fullName evidence="1">HAD superfamily hydrolase (TIGR01509 family)</fullName>
    </submittedName>
</protein>
<dbReference type="InterPro" id="IPR036412">
    <property type="entry name" value="HAD-like_sf"/>
</dbReference>
<sequence>MIKAAIFDMDGTLIDTMPVWSNAGANYLARLGVEVDPQLGKRFFEMTVLETAELIREKFSIQLGAEEIVNGIYKEVERSYREEAPFKLGAVEFVKQLAQSEIPMCIVSSGSAPLISAALERAGIRDCFTKIFGAAQTGIDKRQPTMFMQAAELMGADPIHTWVFEDALYAVRVVKPFGFRTVGIADELSAAMAHQLELEADLYWEKYPSEIPEKMLG</sequence>
<dbReference type="InterPro" id="IPR023198">
    <property type="entry name" value="PGP-like_dom2"/>
</dbReference>
<keyword evidence="2" id="KW-1185">Reference proteome</keyword>
<dbReference type="RefSeq" id="WP_309954495.1">
    <property type="nucleotide sequence ID" value="NZ_JAVDUJ010000001.1"/>
</dbReference>
<gene>
    <name evidence="1" type="ORF">J2S36_000111</name>
</gene>
<proteinExistence type="predicted"/>
<evidence type="ECO:0000313" key="2">
    <source>
        <dbReference type="Proteomes" id="UP001266099"/>
    </source>
</evidence>